<dbReference type="GO" id="GO:0032998">
    <property type="term" value="C:Fc-epsilon receptor I complex"/>
    <property type="evidence" value="ECO:0007669"/>
    <property type="project" value="InterPro"/>
</dbReference>
<dbReference type="SMART" id="SM00077">
    <property type="entry name" value="ITAM"/>
    <property type="match status" value="1"/>
</dbReference>
<keyword evidence="14" id="KW-0675">Receptor</keyword>
<evidence type="ECO:0000256" key="5">
    <source>
        <dbReference type="ARBA" id="ARBA00022553"/>
    </source>
</evidence>
<keyword evidence="6" id="KW-0399">Innate immunity</keyword>
<evidence type="ECO:0000256" key="6">
    <source>
        <dbReference type="ARBA" id="ARBA00022588"/>
    </source>
</evidence>
<dbReference type="PANTHER" id="PTHR16803:SF0">
    <property type="entry name" value="HIGH AFFINITY IMMUNOGLOBULIN EPSILON RECEPTOR SUBUNIT GAMMA"/>
    <property type="match status" value="1"/>
</dbReference>
<evidence type="ECO:0000256" key="17">
    <source>
        <dbReference type="ARBA" id="ARBA00032977"/>
    </source>
</evidence>
<evidence type="ECO:0000256" key="2">
    <source>
        <dbReference type="ARBA" id="ARBA00007280"/>
    </source>
</evidence>
<protein>
    <recommendedName>
        <fullName evidence="3">High affinity immunoglobulin epsilon receptor subunit gamma</fullName>
    </recommendedName>
    <alternativeName>
        <fullName evidence="16">Fc receptor gamma-chain</fullName>
    </alternativeName>
    <alternativeName>
        <fullName evidence="15">Fc-epsilon RI-gamma</fullName>
    </alternativeName>
    <alternativeName>
        <fullName evidence="17">IgE Fc receptor subunit gamma</fullName>
    </alternativeName>
</protein>
<dbReference type="Pfam" id="PF02189">
    <property type="entry name" value="ITAM"/>
    <property type="match status" value="1"/>
</dbReference>
<feature type="chain" id="PRO_5039062974" description="High affinity immunoglobulin epsilon receptor subunit gamma" evidence="19">
    <location>
        <begin position="25"/>
        <end position="95"/>
    </location>
</feature>
<dbReference type="GO" id="GO:0019767">
    <property type="term" value="F:IgE receptor activity"/>
    <property type="evidence" value="ECO:0007669"/>
    <property type="project" value="InterPro"/>
</dbReference>
<evidence type="ECO:0000256" key="12">
    <source>
        <dbReference type="ARBA" id="ARBA00023136"/>
    </source>
</evidence>
<dbReference type="Pfam" id="PF11628">
    <property type="entry name" value="TCR_zetazeta"/>
    <property type="match status" value="1"/>
</dbReference>
<feature type="signal peptide" evidence="19">
    <location>
        <begin position="1"/>
        <end position="24"/>
    </location>
</feature>
<comment type="similarity">
    <text evidence="2">Belongs to the CD3Z/FCER1G family.</text>
</comment>
<dbReference type="AlphaFoldDB" id="A0A9D3NWH4"/>
<dbReference type="InterPro" id="IPR021663">
    <property type="entry name" value="CD3_zeta/IgE_Fc_rcpt_gamma"/>
</dbReference>
<dbReference type="GO" id="GO:0045087">
    <property type="term" value="P:innate immune response"/>
    <property type="evidence" value="ECO:0007669"/>
    <property type="project" value="UniProtKB-KW"/>
</dbReference>
<name>A0A9D3NWH4_9TELE</name>
<evidence type="ECO:0000256" key="16">
    <source>
        <dbReference type="ARBA" id="ARBA00030402"/>
    </source>
</evidence>
<keyword evidence="7 18" id="KW-0812">Transmembrane</keyword>
<evidence type="ECO:0000256" key="19">
    <source>
        <dbReference type="SAM" id="SignalP"/>
    </source>
</evidence>
<evidence type="ECO:0000256" key="9">
    <source>
        <dbReference type="ARBA" id="ARBA00022859"/>
    </source>
</evidence>
<accession>A0A9D3NWH4</accession>
<comment type="caution">
    <text evidence="20">The sequence shown here is derived from an EMBL/GenBank/DDBJ whole genome shotgun (WGS) entry which is preliminary data.</text>
</comment>
<sequence>MSVSVKTVWICLLPLLLTIGQTAAMENASICYVLDAILFIYGLVLTVLYCRMKLQQDRQVKQASGKKEAAEGVYEGLSHRTQDTYESINLKKSKA</sequence>
<gene>
    <name evidence="20" type="ORF">KOW79_006307</name>
</gene>
<dbReference type="OrthoDB" id="9941225at2759"/>
<organism evidence="20 21">
    <name type="scientific">Hemibagrus wyckioides</name>
    <dbReference type="NCBI Taxonomy" id="337641"/>
    <lineage>
        <taxon>Eukaryota</taxon>
        <taxon>Metazoa</taxon>
        <taxon>Chordata</taxon>
        <taxon>Craniata</taxon>
        <taxon>Vertebrata</taxon>
        <taxon>Euteleostomi</taxon>
        <taxon>Actinopterygii</taxon>
        <taxon>Neopterygii</taxon>
        <taxon>Teleostei</taxon>
        <taxon>Ostariophysi</taxon>
        <taxon>Siluriformes</taxon>
        <taxon>Bagridae</taxon>
        <taxon>Hemibagrus</taxon>
    </lineage>
</organism>
<evidence type="ECO:0000256" key="3">
    <source>
        <dbReference type="ARBA" id="ARBA00021544"/>
    </source>
</evidence>
<keyword evidence="12 18" id="KW-0472">Membrane</keyword>
<dbReference type="InterPro" id="IPR003110">
    <property type="entry name" value="Phos_immunorcpt_sig_ITAM"/>
</dbReference>
<evidence type="ECO:0000256" key="10">
    <source>
        <dbReference type="ARBA" id="ARBA00022972"/>
    </source>
</evidence>
<keyword evidence="13" id="KW-1015">Disulfide bond</keyword>
<keyword evidence="5" id="KW-0597">Phosphoprotein</keyword>
<evidence type="ECO:0000256" key="15">
    <source>
        <dbReference type="ARBA" id="ARBA00030112"/>
    </source>
</evidence>
<evidence type="ECO:0000256" key="1">
    <source>
        <dbReference type="ARBA" id="ARBA00004251"/>
    </source>
</evidence>
<dbReference type="PANTHER" id="PTHR16803">
    <property type="entry name" value="HIGH AFFINITY IMMUNOGLOBULIN EPSILON RECEPTOR GAMMA-SUBUNIT"/>
    <property type="match status" value="1"/>
</dbReference>
<comment type="subcellular location">
    <subcellularLocation>
        <location evidence="1">Cell membrane</location>
        <topology evidence="1">Single-pass type I membrane protein</topology>
    </subcellularLocation>
</comment>
<evidence type="ECO:0000313" key="20">
    <source>
        <dbReference type="EMBL" id="KAG7330085.1"/>
    </source>
</evidence>
<feature type="transmembrane region" description="Helical" evidence="18">
    <location>
        <begin position="32"/>
        <end position="50"/>
    </location>
</feature>
<keyword evidence="8 19" id="KW-0732">Signal</keyword>
<evidence type="ECO:0000256" key="18">
    <source>
        <dbReference type="SAM" id="Phobius"/>
    </source>
</evidence>
<dbReference type="InterPro" id="IPR042340">
    <property type="entry name" value="FCER1G"/>
</dbReference>
<keyword evidence="4" id="KW-1003">Cell membrane</keyword>
<evidence type="ECO:0000313" key="21">
    <source>
        <dbReference type="Proteomes" id="UP000824219"/>
    </source>
</evidence>
<evidence type="ECO:0000256" key="11">
    <source>
        <dbReference type="ARBA" id="ARBA00022989"/>
    </source>
</evidence>
<evidence type="ECO:0000256" key="14">
    <source>
        <dbReference type="ARBA" id="ARBA00023170"/>
    </source>
</evidence>
<dbReference type="GO" id="GO:0019863">
    <property type="term" value="F:IgE binding"/>
    <property type="evidence" value="ECO:0007669"/>
    <property type="project" value="UniProtKB-KW"/>
</dbReference>
<proteinExistence type="inferred from homology"/>
<keyword evidence="10" id="KW-0389">IgE-binding protein</keyword>
<evidence type="ECO:0000256" key="4">
    <source>
        <dbReference type="ARBA" id="ARBA00022475"/>
    </source>
</evidence>
<dbReference type="EMBL" id="JAHKSW010000007">
    <property type="protein sequence ID" value="KAG7330085.1"/>
    <property type="molecule type" value="Genomic_DNA"/>
</dbReference>
<evidence type="ECO:0000256" key="8">
    <source>
        <dbReference type="ARBA" id="ARBA00022729"/>
    </source>
</evidence>
<evidence type="ECO:0000256" key="7">
    <source>
        <dbReference type="ARBA" id="ARBA00022692"/>
    </source>
</evidence>
<keyword evidence="11 18" id="KW-1133">Transmembrane helix</keyword>
<evidence type="ECO:0000256" key="13">
    <source>
        <dbReference type="ARBA" id="ARBA00023157"/>
    </source>
</evidence>
<dbReference type="Proteomes" id="UP000824219">
    <property type="component" value="Linkage Group LG07"/>
</dbReference>
<keyword evidence="21" id="KW-1185">Reference proteome</keyword>
<keyword evidence="9" id="KW-0391">Immunity</keyword>
<reference evidence="20 21" key="1">
    <citation type="submission" date="2021-06" db="EMBL/GenBank/DDBJ databases">
        <title>Chromosome-level genome assembly of the red-tail catfish (Hemibagrus wyckioides).</title>
        <authorList>
            <person name="Shao F."/>
        </authorList>
    </citation>
    <scope>NUCLEOTIDE SEQUENCE [LARGE SCALE GENOMIC DNA]</scope>
    <source>
        <strain evidence="20">EC202008001</strain>
        <tissue evidence="20">Blood</tissue>
    </source>
</reference>